<name>G0UJT9_TRYCI</name>
<proteinExistence type="predicted"/>
<dbReference type="EMBL" id="HE575316">
    <property type="protein sequence ID" value="CCC89644.1"/>
    <property type="molecule type" value="Genomic_DNA"/>
</dbReference>
<evidence type="ECO:0000313" key="1">
    <source>
        <dbReference type="EMBL" id="CCC89644.1"/>
    </source>
</evidence>
<organism evidence="1">
    <name type="scientific">Trypanosoma congolense (strain IL3000)</name>
    <dbReference type="NCBI Taxonomy" id="1068625"/>
    <lineage>
        <taxon>Eukaryota</taxon>
        <taxon>Discoba</taxon>
        <taxon>Euglenozoa</taxon>
        <taxon>Kinetoplastea</taxon>
        <taxon>Metakinetoplastina</taxon>
        <taxon>Trypanosomatida</taxon>
        <taxon>Trypanosomatidae</taxon>
        <taxon>Trypanosoma</taxon>
        <taxon>Nannomonas</taxon>
    </lineage>
</organism>
<accession>G0UJT9</accession>
<protein>
    <submittedName>
        <fullName evidence="1">Uncharacterized protein TCIL3000_3_650</fullName>
    </submittedName>
</protein>
<dbReference type="VEuPathDB" id="TriTrypDB:TcIL3000_3_650"/>
<dbReference type="AlphaFoldDB" id="G0UJT9"/>
<sequence>MSISKEARRQNSHQLLALLIDMIHGDIVLSDSGCRRVADAITTAHKIPLRRIVSTDPELSPTLKEALSAYFAKRDIQHVPEIFSLSKGASQQYKSAAEAMISNTATTRFGKMMLEDVEHLSQTVDHKRFEHLKCVMDVIVIELMQRAARQFQQREVPEGSKAVFWPCVENFLVTHRRPRRKRERVLDEARASVMQTAAFAARPAYSNVLPTAHTHTKRAAPEQQVKEITRAGSGLPDCAFSMLRGGEAQDMLPKPRGTARKRRASGVVSAGGCLQRQSGDNACVNGGADTTIYGVDGGVKAASSQWRKPETNMEDSGCVSGGFSKRSYFLCPETKKYEPQCVRGFFS</sequence>
<reference evidence="1" key="1">
    <citation type="journal article" date="2012" name="Proc. Natl. Acad. Sci. U.S.A.">
        <title>Antigenic diversity is generated by distinct evolutionary mechanisms in African trypanosome species.</title>
        <authorList>
            <person name="Jackson A.P."/>
            <person name="Berry A."/>
            <person name="Aslett M."/>
            <person name="Allison H.C."/>
            <person name="Burton P."/>
            <person name="Vavrova-Anderson J."/>
            <person name="Brown R."/>
            <person name="Browne H."/>
            <person name="Corton N."/>
            <person name="Hauser H."/>
            <person name="Gamble J."/>
            <person name="Gilderthorp R."/>
            <person name="Marcello L."/>
            <person name="McQuillan J."/>
            <person name="Otto T.D."/>
            <person name="Quail M.A."/>
            <person name="Sanders M.J."/>
            <person name="van Tonder A."/>
            <person name="Ginger M.L."/>
            <person name="Field M.C."/>
            <person name="Barry J.D."/>
            <person name="Hertz-Fowler C."/>
            <person name="Berriman M."/>
        </authorList>
    </citation>
    <scope>NUCLEOTIDE SEQUENCE</scope>
    <source>
        <strain evidence="1">IL3000</strain>
    </source>
</reference>
<gene>
    <name evidence="1" type="ORF">TCIL3000_3_650</name>
</gene>